<dbReference type="InterPro" id="IPR047122">
    <property type="entry name" value="Trans-enoyl_RdTase-like"/>
</dbReference>
<dbReference type="PANTHER" id="PTHR45348">
    <property type="entry name" value="HYPOTHETICAL OXIDOREDUCTASE (EUROFUNG)"/>
    <property type="match status" value="1"/>
</dbReference>
<organism evidence="4 5">
    <name type="scientific">Daldinia eschscholtzii</name>
    <dbReference type="NCBI Taxonomy" id="292717"/>
    <lineage>
        <taxon>Eukaryota</taxon>
        <taxon>Fungi</taxon>
        <taxon>Dikarya</taxon>
        <taxon>Ascomycota</taxon>
        <taxon>Pezizomycotina</taxon>
        <taxon>Sordariomycetes</taxon>
        <taxon>Xylariomycetidae</taxon>
        <taxon>Xylariales</taxon>
        <taxon>Hypoxylaceae</taxon>
        <taxon>Daldinia</taxon>
    </lineage>
</organism>
<protein>
    <recommendedName>
        <fullName evidence="3">Alcohol dehydrogenase-like N-terminal domain-containing protein</fullName>
    </recommendedName>
</protein>
<dbReference type="Proteomes" id="UP001369815">
    <property type="component" value="Unassembled WGS sequence"/>
</dbReference>
<comment type="caution">
    <text evidence="4">The sequence shown here is derived from an EMBL/GenBank/DDBJ whole genome shotgun (WGS) entry which is preliminary data.</text>
</comment>
<sequence length="149" mass="15976">MGWTSPLYNAESREIIVQNKAVDISPVDWVKQEAGDFLLGHIRYPFVSGGDVAGEVVEVGSNVERFRVGDRVIGQAVTAAPSSNNPSEGAFQHHTVIREHLAVAISDWMTYEQACVLPLVLLTAAYGLFDPSFLALSPPSVPPSPTASA</sequence>
<accession>A0AAX6M6F2</accession>
<evidence type="ECO:0000256" key="2">
    <source>
        <dbReference type="ARBA" id="ARBA00023002"/>
    </source>
</evidence>
<evidence type="ECO:0000256" key="1">
    <source>
        <dbReference type="ARBA" id="ARBA00008072"/>
    </source>
</evidence>
<gene>
    <name evidence="4" type="ORF">Daesc_009829</name>
</gene>
<dbReference type="SUPFAM" id="SSF50129">
    <property type="entry name" value="GroES-like"/>
    <property type="match status" value="1"/>
</dbReference>
<keyword evidence="2" id="KW-0560">Oxidoreductase</keyword>
<dbReference type="Pfam" id="PF08240">
    <property type="entry name" value="ADH_N"/>
    <property type="match status" value="1"/>
</dbReference>
<dbReference type="InterPro" id="IPR013154">
    <property type="entry name" value="ADH-like_N"/>
</dbReference>
<evidence type="ECO:0000313" key="5">
    <source>
        <dbReference type="Proteomes" id="UP001369815"/>
    </source>
</evidence>
<dbReference type="GO" id="GO:0016651">
    <property type="term" value="F:oxidoreductase activity, acting on NAD(P)H"/>
    <property type="evidence" value="ECO:0007669"/>
    <property type="project" value="InterPro"/>
</dbReference>
<feature type="domain" description="Alcohol dehydrogenase-like N-terminal" evidence="3">
    <location>
        <begin position="13"/>
        <end position="105"/>
    </location>
</feature>
<evidence type="ECO:0000259" key="3">
    <source>
        <dbReference type="Pfam" id="PF08240"/>
    </source>
</evidence>
<keyword evidence="5" id="KW-1185">Reference proteome</keyword>
<comment type="similarity">
    <text evidence="1">Belongs to the zinc-containing alcohol dehydrogenase family.</text>
</comment>
<dbReference type="Gene3D" id="3.40.50.720">
    <property type="entry name" value="NAD(P)-binding Rossmann-like Domain"/>
    <property type="match status" value="1"/>
</dbReference>
<name>A0AAX6M6F2_9PEZI</name>
<dbReference type="PANTHER" id="PTHR45348:SF2">
    <property type="entry name" value="ZINC-TYPE ALCOHOL DEHYDROGENASE-LIKE PROTEIN C2E1P3.01"/>
    <property type="match status" value="1"/>
</dbReference>
<dbReference type="Gene3D" id="3.90.180.10">
    <property type="entry name" value="Medium-chain alcohol dehydrogenases, catalytic domain"/>
    <property type="match status" value="1"/>
</dbReference>
<proteinExistence type="inferred from homology"/>
<reference evidence="4 5" key="1">
    <citation type="journal article" date="2024" name="Front Chem Biol">
        <title>Unveiling the potential of Daldinia eschscholtzii MFLUCC 19-0629 through bioactivity and bioinformatics studies for enhanced sustainable agriculture production.</title>
        <authorList>
            <person name="Brooks S."/>
            <person name="Weaver J.A."/>
            <person name="Klomchit A."/>
            <person name="Alharthi S.A."/>
            <person name="Onlamun T."/>
            <person name="Nurani R."/>
            <person name="Vong T.K."/>
            <person name="Alberti F."/>
            <person name="Greco C."/>
        </authorList>
    </citation>
    <scope>NUCLEOTIDE SEQUENCE [LARGE SCALE GENOMIC DNA]</scope>
    <source>
        <strain evidence="4">MFLUCC 19-0629</strain>
    </source>
</reference>
<dbReference type="EMBL" id="JBANMG010000010">
    <property type="protein sequence ID" value="KAK6948065.1"/>
    <property type="molecule type" value="Genomic_DNA"/>
</dbReference>
<dbReference type="AlphaFoldDB" id="A0AAX6M6F2"/>
<dbReference type="InterPro" id="IPR011032">
    <property type="entry name" value="GroES-like_sf"/>
</dbReference>
<evidence type="ECO:0000313" key="4">
    <source>
        <dbReference type="EMBL" id="KAK6948065.1"/>
    </source>
</evidence>